<reference evidence="1" key="1">
    <citation type="submission" date="2014-11" db="EMBL/GenBank/DDBJ databases">
        <authorList>
            <person name="Amaro Gonzalez C."/>
        </authorList>
    </citation>
    <scope>NUCLEOTIDE SEQUENCE</scope>
</reference>
<reference evidence="1" key="2">
    <citation type="journal article" date="2015" name="Fish Shellfish Immunol.">
        <title>Early steps in the European eel (Anguilla anguilla)-Vibrio vulnificus interaction in the gills: Role of the RtxA13 toxin.</title>
        <authorList>
            <person name="Callol A."/>
            <person name="Pajuelo D."/>
            <person name="Ebbesson L."/>
            <person name="Teles M."/>
            <person name="MacKenzie S."/>
            <person name="Amaro C."/>
        </authorList>
    </citation>
    <scope>NUCLEOTIDE SEQUENCE</scope>
</reference>
<organism evidence="1">
    <name type="scientific">Anguilla anguilla</name>
    <name type="common">European freshwater eel</name>
    <name type="synonym">Muraena anguilla</name>
    <dbReference type="NCBI Taxonomy" id="7936"/>
    <lineage>
        <taxon>Eukaryota</taxon>
        <taxon>Metazoa</taxon>
        <taxon>Chordata</taxon>
        <taxon>Craniata</taxon>
        <taxon>Vertebrata</taxon>
        <taxon>Euteleostomi</taxon>
        <taxon>Actinopterygii</taxon>
        <taxon>Neopterygii</taxon>
        <taxon>Teleostei</taxon>
        <taxon>Anguilliformes</taxon>
        <taxon>Anguillidae</taxon>
        <taxon>Anguilla</taxon>
    </lineage>
</organism>
<sequence>MKKKVKTHFFRPLEFVYFNSNRQGFAIGNRNPCHFAGRKQYIYTYSIHSVPAKTKRTRSGMNQQLHCKN</sequence>
<protein>
    <submittedName>
        <fullName evidence="1">Uncharacterized protein</fullName>
    </submittedName>
</protein>
<dbReference type="AlphaFoldDB" id="A0A0E9W297"/>
<proteinExistence type="predicted"/>
<accession>A0A0E9W297</accession>
<evidence type="ECO:0000313" key="1">
    <source>
        <dbReference type="EMBL" id="JAH84431.1"/>
    </source>
</evidence>
<dbReference type="EMBL" id="GBXM01024146">
    <property type="protein sequence ID" value="JAH84431.1"/>
    <property type="molecule type" value="Transcribed_RNA"/>
</dbReference>
<name>A0A0E9W297_ANGAN</name>